<dbReference type="PANTHER" id="PTHR19960:SF12">
    <property type="entry name" value="TEKTIN-4"/>
    <property type="match status" value="1"/>
</dbReference>
<dbReference type="CTD" id="150483"/>
<comment type="similarity">
    <text evidence="1 4">Belongs to the tektin family.</text>
</comment>
<keyword evidence="3" id="KW-0175">Coiled coil</keyword>
<keyword evidence="4" id="KW-0282">Flagellum</keyword>
<dbReference type="InterPro" id="IPR000435">
    <property type="entry name" value="Tektins"/>
</dbReference>
<feature type="region of interest" description="Disordered" evidence="5">
    <location>
        <begin position="1"/>
        <end position="49"/>
    </location>
</feature>
<dbReference type="AlphaFoldDB" id="A0A6J2Q2U1"/>
<dbReference type="PANTHER" id="PTHR19960">
    <property type="entry name" value="TEKTIN"/>
    <property type="match status" value="1"/>
</dbReference>
<evidence type="ECO:0000256" key="3">
    <source>
        <dbReference type="ARBA" id="ARBA00023054"/>
    </source>
</evidence>
<keyword evidence="6" id="KW-1185">Reference proteome</keyword>
<organism evidence="6 7">
    <name type="scientific">Cottoperca gobio</name>
    <name type="common">Frogmouth</name>
    <name type="synonym">Aphritis gobio</name>
    <dbReference type="NCBI Taxonomy" id="56716"/>
    <lineage>
        <taxon>Eukaryota</taxon>
        <taxon>Metazoa</taxon>
        <taxon>Chordata</taxon>
        <taxon>Craniata</taxon>
        <taxon>Vertebrata</taxon>
        <taxon>Euteleostomi</taxon>
        <taxon>Actinopterygii</taxon>
        <taxon>Neopterygii</taxon>
        <taxon>Teleostei</taxon>
        <taxon>Neoteleostei</taxon>
        <taxon>Acanthomorphata</taxon>
        <taxon>Eupercaria</taxon>
        <taxon>Perciformes</taxon>
        <taxon>Notothenioidei</taxon>
        <taxon>Bovichtidae</taxon>
        <taxon>Cottoperca</taxon>
    </lineage>
</organism>
<sequence length="476" mass="54308">MSSDDLVSRPHYDSRAVAQGVPEREPPVKPDVPQPSSGSATAGYRSAKSSPDEWFSNYHTILQQAGTESHVARSIQRESKTLHQDTEADTLKTQAQGTRLLGERLQEIHSWKSELQRHIDQLLADTESLLALKTRLEKALDATETPYAIATDNLNCRTRRLGPDLVRDTVEEELVKEVDLIRSVQALLKRTRAQVVSQIKMNRDAKQTLELDWSDKYQAYNFDDHSGRYSNMSPDTQHHPSSATVQDQVCNCTLWTKFTQDNLHKAFQEEQATHSLRLLVERVLQDTTDDLRFQCSTVDRAFSQRCEELIEAKTQLGMKLAQVLEHIGAQERNIVALQQAIHNKEDPLRVAQSRLYLRSLRPNMELCRDEPQFRYTHKHTHTHTVSSHTIALSLSLFILFASCVCSLEGEVRQIDATLESLHQQLSEARGSLSHLEESRITLEKDINCKTHSLFIERDKCMTNRKRYPAVSTLSGY</sequence>
<dbReference type="OrthoDB" id="5788000at2759"/>
<dbReference type="GO" id="GO:0005634">
    <property type="term" value="C:nucleus"/>
    <property type="evidence" value="ECO:0007669"/>
    <property type="project" value="TreeGrafter"/>
</dbReference>
<dbReference type="Proteomes" id="UP000504630">
    <property type="component" value="Chromosome 1"/>
</dbReference>
<evidence type="ECO:0000256" key="1">
    <source>
        <dbReference type="ARBA" id="ARBA00007209"/>
    </source>
</evidence>
<evidence type="ECO:0000313" key="7">
    <source>
        <dbReference type="RefSeq" id="XP_029291945.1"/>
    </source>
</evidence>
<dbReference type="GeneID" id="115011117"/>
<dbReference type="GO" id="GO:0015630">
    <property type="term" value="C:microtubule cytoskeleton"/>
    <property type="evidence" value="ECO:0007669"/>
    <property type="project" value="UniProtKB-UniRule"/>
</dbReference>
<keyword evidence="2" id="KW-0963">Cytoplasm</keyword>
<evidence type="ECO:0000313" key="6">
    <source>
        <dbReference type="Proteomes" id="UP000504630"/>
    </source>
</evidence>
<keyword evidence="4" id="KW-0969">Cilium</keyword>
<dbReference type="RefSeq" id="XP_029291945.1">
    <property type="nucleotide sequence ID" value="XM_029436085.1"/>
</dbReference>
<dbReference type="GO" id="GO:0005930">
    <property type="term" value="C:axoneme"/>
    <property type="evidence" value="ECO:0007669"/>
    <property type="project" value="UniProtKB-SubCell"/>
</dbReference>
<keyword evidence="4" id="KW-0966">Cell projection</keyword>
<name>A0A6J2Q2U1_COTGO</name>
<proteinExistence type="inferred from homology"/>
<dbReference type="GO" id="GO:0060294">
    <property type="term" value="P:cilium movement involved in cell motility"/>
    <property type="evidence" value="ECO:0007669"/>
    <property type="project" value="UniProtKB-UniRule"/>
</dbReference>
<dbReference type="InterPro" id="IPR048256">
    <property type="entry name" value="Tektin-like"/>
</dbReference>
<feature type="compositionally biased region" description="Basic and acidic residues" evidence="5">
    <location>
        <begin position="1"/>
        <end position="14"/>
    </location>
</feature>
<reference evidence="7" key="1">
    <citation type="submission" date="2025-08" db="UniProtKB">
        <authorList>
            <consortium name="RefSeq"/>
        </authorList>
    </citation>
    <scope>IDENTIFICATION</scope>
</reference>
<dbReference type="InParanoid" id="A0A6J2Q2U1"/>
<evidence type="ECO:0000256" key="5">
    <source>
        <dbReference type="SAM" id="MobiDB-lite"/>
    </source>
</evidence>
<dbReference type="FunCoup" id="A0A6J2Q2U1">
    <property type="interactions" value="563"/>
</dbReference>
<dbReference type="GO" id="GO:0036126">
    <property type="term" value="C:sperm flagellum"/>
    <property type="evidence" value="ECO:0007669"/>
    <property type="project" value="TreeGrafter"/>
</dbReference>
<accession>A0A6J2Q2U1</accession>
<dbReference type="Pfam" id="PF03148">
    <property type="entry name" value="Tektin"/>
    <property type="match status" value="2"/>
</dbReference>
<evidence type="ECO:0000256" key="2">
    <source>
        <dbReference type="ARBA" id="ARBA00022490"/>
    </source>
</evidence>
<dbReference type="GO" id="GO:0060271">
    <property type="term" value="P:cilium assembly"/>
    <property type="evidence" value="ECO:0007669"/>
    <property type="project" value="UniProtKB-UniRule"/>
</dbReference>
<evidence type="ECO:0000256" key="4">
    <source>
        <dbReference type="RuleBase" id="RU367040"/>
    </source>
</evidence>
<protein>
    <recommendedName>
        <fullName evidence="4">Tektin</fullName>
    </recommendedName>
</protein>
<dbReference type="PRINTS" id="PR00511">
    <property type="entry name" value="TEKTIN"/>
</dbReference>
<comment type="subcellular location">
    <subcellularLocation>
        <location evidence="4">Cytoplasm</location>
        <location evidence="4">Cytoskeleton</location>
        <location evidence="4">Cilium axoneme</location>
    </subcellularLocation>
</comment>
<dbReference type="KEGG" id="cgob:115011117"/>
<gene>
    <name evidence="7" type="primary">tekt4</name>
</gene>